<dbReference type="HOGENOM" id="CLU_1480104_0_0_7"/>
<name>D3UGL5_HELM1</name>
<feature type="transmembrane region" description="Helical" evidence="1">
    <location>
        <begin position="160"/>
        <end position="176"/>
    </location>
</feature>
<keyword evidence="1" id="KW-0812">Transmembrane</keyword>
<keyword evidence="1" id="KW-0472">Membrane</keyword>
<feature type="transmembrane region" description="Helical" evidence="1">
    <location>
        <begin position="84"/>
        <end position="104"/>
    </location>
</feature>
<protein>
    <submittedName>
        <fullName evidence="2">Putative membrane protein</fullName>
    </submittedName>
</protein>
<dbReference type="STRING" id="679897.HMU03740"/>
<sequence>MHSLFTLPILAGVASLPISGRITQIFLLFLIGIFCNLPLFFGWHLSINDILFSFLGPLSFTTLGFCVILLLEKTQNKKHVLISLRGYVFLLIANLVFFLCYLDIIPLPLYYWPPYFALVFVCAFTLVAYFFDRVLALLYLLSLLACAIKLFPSYQILDYFFDPLSLLFAFLKIIFYKKKTKK</sequence>
<reference evidence="2 3" key="1">
    <citation type="journal article" date="2010" name="BMC Genomics">
        <title>Comparative genomics and proteomics of Helicobacter mustelae, an ulcerogenic and carcinogenic gastric pathogen.</title>
        <authorList>
            <person name="O'Toole P.W."/>
            <person name="Snelling W.J."/>
            <person name="Canchaya C."/>
            <person name="Forde B.M."/>
            <person name="Hardie K.R."/>
            <person name="Josenhans C."/>
            <person name="Graham R.L.J."/>
            <person name="McMullan G."/>
            <person name="Parkhill J."/>
            <person name="Belda E."/>
            <person name="Bentley S.D."/>
        </authorList>
    </citation>
    <scope>NUCLEOTIDE SEQUENCE [LARGE SCALE GENOMIC DNA]</scope>
    <source>
        <strain evidence="3">ATCC 43772 / LMG 18044 / NCTC 12198 / 12198</strain>
    </source>
</reference>
<feature type="transmembrane region" description="Helical" evidence="1">
    <location>
        <begin position="110"/>
        <end position="131"/>
    </location>
</feature>
<evidence type="ECO:0000256" key="1">
    <source>
        <dbReference type="SAM" id="Phobius"/>
    </source>
</evidence>
<dbReference type="KEGG" id="hms:HMU03740"/>
<feature type="transmembrane region" description="Helical" evidence="1">
    <location>
        <begin position="136"/>
        <end position="154"/>
    </location>
</feature>
<keyword evidence="1" id="KW-1133">Transmembrane helix</keyword>
<evidence type="ECO:0000313" key="3">
    <source>
        <dbReference type="Proteomes" id="UP000001522"/>
    </source>
</evidence>
<proteinExistence type="predicted"/>
<dbReference type="Proteomes" id="UP000001522">
    <property type="component" value="Chromosome"/>
</dbReference>
<evidence type="ECO:0000313" key="2">
    <source>
        <dbReference type="EMBL" id="CBG39636.1"/>
    </source>
</evidence>
<feature type="transmembrane region" description="Helical" evidence="1">
    <location>
        <begin position="50"/>
        <end position="72"/>
    </location>
</feature>
<organism evidence="2 3">
    <name type="scientific">Helicobacter mustelae (strain ATCC 43772 / CCUG 25715 / CIP 103759 / LMG 18044 / NCTC 12198 / R85-136P)</name>
    <name type="common">Campylobacter mustelae</name>
    <dbReference type="NCBI Taxonomy" id="679897"/>
    <lineage>
        <taxon>Bacteria</taxon>
        <taxon>Pseudomonadati</taxon>
        <taxon>Campylobacterota</taxon>
        <taxon>Epsilonproteobacteria</taxon>
        <taxon>Campylobacterales</taxon>
        <taxon>Helicobacteraceae</taxon>
        <taxon>Helicobacter</taxon>
    </lineage>
</organism>
<dbReference type="AlphaFoldDB" id="D3UGL5"/>
<dbReference type="EMBL" id="FN555004">
    <property type="protein sequence ID" value="CBG39636.1"/>
    <property type="molecule type" value="Genomic_DNA"/>
</dbReference>
<feature type="transmembrane region" description="Helical" evidence="1">
    <location>
        <begin position="25"/>
        <end position="44"/>
    </location>
</feature>
<gene>
    <name evidence="2" type="ordered locus">HMU03740</name>
</gene>
<dbReference type="RefSeq" id="WP_013022727.1">
    <property type="nucleotide sequence ID" value="NC_013949.1"/>
</dbReference>
<keyword evidence="3" id="KW-1185">Reference proteome</keyword>
<accession>D3UGL5</accession>